<name>A0A7X8H032_9LACT</name>
<proteinExistence type="predicted"/>
<dbReference type="Proteomes" id="UP000541058">
    <property type="component" value="Unassembled WGS sequence"/>
</dbReference>
<dbReference type="EMBL" id="JAAYSM010000175">
    <property type="protein sequence ID" value="NLJ18313.1"/>
    <property type="molecule type" value="Genomic_DNA"/>
</dbReference>
<protein>
    <submittedName>
        <fullName evidence="1">Uncharacterized protein</fullName>
    </submittedName>
</protein>
<comment type="caution">
    <text evidence="1">The sequence shown here is derived from an EMBL/GenBank/DDBJ whole genome shotgun (WGS) entry which is preliminary data.</text>
</comment>
<organism evidence="1 2">
    <name type="scientific">Globicatella sulfidifaciens</name>
    <dbReference type="NCBI Taxonomy" id="136093"/>
    <lineage>
        <taxon>Bacteria</taxon>
        <taxon>Bacillati</taxon>
        <taxon>Bacillota</taxon>
        <taxon>Bacilli</taxon>
        <taxon>Lactobacillales</taxon>
        <taxon>Aerococcaceae</taxon>
        <taxon>Globicatella</taxon>
    </lineage>
</organism>
<evidence type="ECO:0000313" key="1">
    <source>
        <dbReference type="EMBL" id="NLJ18313.1"/>
    </source>
</evidence>
<dbReference type="AlphaFoldDB" id="A0A7X8H032"/>
<sequence>MDKKIDVTRRYQQELLDIKNKLHQLENDRYYEKSDIKTDGYLATNIQDLRRSIADLIYKIEYGEDSTMEKLHKAFDKIDL</sequence>
<gene>
    <name evidence="1" type="ORF">GX355_05580</name>
</gene>
<accession>A0A7X8H032</accession>
<dbReference type="RefSeq" id="WP_276647958.1">
    <property type="nucleotide sequence ID" value="NZ_JAAYSM010000175.1"/>
</dbReference>
<evidence type="ECO:0000313" key="2">
    <source>
        <dbReference type="Proteomes" id="UP000541058"/>
    </source>
</evidence>
<reference evidence="1 2" key="1">
    <citation type="journal article" date="2020" name="Biotechnol. Biofuels">
        <title>New insights from the biogas microbiome by comprehensive genome-resolved metagenomics of nearly 1600 species originating from multiple anaerobic digesters.</title>
        <authorList>
            <person name="Campanaro S."/>
            <person name="Treu L."/>
            <person name="Rodriguez-R L.M."/>
            <person name="Kovalovszki A."/>
            <person name="Ziels R.M."/>
            <person name="Maus I."/>
            <person name="Zhu X."/>
            <person name="Kougias P.G."/>
            <person name="Basile A."/>
            <person name="Luo G."/>
            <person name="Schluter A."/>
            <person name="Konstantinidis K.T."/>
            <person name="Angelidaki I."/>
        </authorList>
    </citation>
    <scope>NUCLEOTIDE SEQUENCE [LARGE SCALE GENOMIC DNA]</scope>
    <source>
        <strain evidence="1">AS23ysBPME_34</strain>
    </source>
</reference>